<proteinExistence type="predicted"/>
<evidence type="ECO:0000313" key="3">
    <source>
        <dbReference type="Proteomes" id="UP001224775"/>
    </source>
</evidence>
<comment type="caution">
    <text evidence="2">The sequence shown here is derived from an EMBL/GenBank/DDBJ whole genome shotgun (WGS) entry which is preliminary data.</text>
</comment>
<feature type="region of interest" description="Disordered" evidence="1">
    <location>
        <begin position="1"/>
        <end position="41"/>
    </location>
</feature>
<gene>
    <name evidence="2" type="ORF">QTG54_011194</name>
</gene>
<name>A0AAD8Y335_9STRA</name>
<evidence type="ECO:0000256" key="1">
    <source>
        <dbReference type="SAM" id="MobiDB-lite"/>
    </source>
</evidence>
<organism evidence="2 3">
    <name type="scientific">Skeletonema marinoi</name>
    <dbReference type="NCBI Taxonomy" id="267567"/>
    <lineage>
        <taxon>Eukaryota</taxon>
        <taxon>Sar</taxon>
        <taxon>Stramenopiles</taxon>
        <taxon>Ochrophyta</taxon>
        <taxon>Bacillariophyta</taxon>
        <taxon>Coscinodiscophyceae</taxon>
        <taxon>Thalassiosirophycidae</taxon>
        <taxon>Thalassiosirales</taxon>
        <taxon>Skeletonemataceae</taxon>
        <taxon>Skeletonema</taxon>
        <taxon>Skeletonema marinoi-dohrnii complex</taxon>
    </lineage>
</organism>
<reference evidence="2" key="1">
    <citation type="submission" date="2023-06" db="EMBL/GenBank/DDBJ databases">
        <title>Survivors Of The Sea: Transcriptome response of Skeletonema marinoi to long-term dormancy.</title>
        <authorList>
            <person name="Pinder M.I.M."/>
            <person name="Kourtchenko O."/>
            <person name="Robertson E.K."/>
            <person name="Larsson T."/>
            <person name="Maumus F."/>
            <person name="Osuna-Cruz C.M."/>
            <person name="Vancaester E."/>
            <person name="Stenow R."/>
            <person name="Vandepoele K."/>
            <person name="Ploug H."/>
            <person name="Bruchert V."/>
            <person name="Godhe A."/>
            <person name="Topel M."/>
        </authorList>
    </citation>
    <scope>NUCLEOTIDE SEQUENCE</scope>
    <source>
        <strain evidence="2">R05AC</strain>
    </source>
</reference>
<feature type="compositionally biased region" description="Basic residues" evidence="1">
    <location>
        <begin position="1"/>
        <end position="16"/>
    </location>
</feature>
<accession>A0AAD8Y335</accession>
<evidence type="ECO:0000313" key="2">
    <source>
        <dbReference type="EMBL" id="KAK1737900.1"/>
    </source>
</evidence>
<feature type="compositionally biased region" description="Low complexity" evidence="1">
    <location>
        <begin position="30"/>
        <end position="41"/>
    </location>
</feature>
<feature type="compositionally biased region" description="Basic and acidic residues" evidence="1">
    <location>
        <begin position="245"/>
        <end position="262"/>
    </location>
</feature>
<dbReference type="AlphaFoldDB" id="A0AAD8Y335"/>
<protein>
    <submittedName>
        <fullName evidence="2">Uncharacterized protein</fullName>
    </submittedName>
</protein>
<feature type="region of interest" description="Disordered" evidence="1">
    <location>
        <begin position="234"/>
        <end position="275"/>
    </location>
</feature>
<dbReference type="EMBL" id="JATAAI010000022">
    <property type="protein sequence ID" value="KAK1737900.1"/>
    <property type="molecule type" value="Genomic_DNA"/>
</dbReference>
<feature type="compositionally biased region" description="Basic residues" evidence="1">
    <location>
        <begin position="235"/>
        <end position="244"/>
    </location>
</feature>
<keyword evidence="3" id="KW-1185">Reference proteome</keyword>
<dbReference type="Proteomes" id="UP001224775">
    <property type="component" value="Unassembled WGS sequence"/>
</dbReference>
<sequence>MVSRKKAKGKARKAAKAKKEEEEEAHDDSSAAAAQQREQEGALEAQIQMQRLLIDSLPSPCQHGFDPFPEGDVCDRFLCLFLETCNACNGSGNKDRNRIEAVMQAMDAVEDEYPEVIYDSSKMNQILSYFLSVGTDHILNGHDDAARITAAVIVVFKECIASNVNKTKAGVCTQKLMEMVIADDHTLVSFFRKRITCSCLDKKHQEVKSIKKMGFCNNDKCPLPGGKVERSKINGARKKAKGKARKAEKAKKEEEKDAHDDSSAAVAQQREQEGSLEAQLQMQRLLIDVDSSPCKHGFDLFPEGHICDRFVRLDLDTCASSDAPTKRTGTGAGVEARVIPLIEAMSAVKDKYPEALHIFEDTAMN</sequence>